<proteinExistence type="predicted"/>
<reference evidence="1" key="1">
    <citation type="journal article" date="2014" name="Front. Microbiol.">
        <title>High frequency of phylogenetically diverse reductive dehalogenase-homologous genes in deep subseafloor sedimentary metagenomes.</title>
        <authorList>
            <person name="Kawai M."/>
            <person name="Futagami T."/>
            <person name="Toyoda A."/>
            <person name="Takaki Y."/>
            <person name="Nishi S."/>
            <person name="Hori S."/>
            <person name="Arai W."/>
            <person name="Tsubouchi T."/>
            <person name="Morono Y."/>
            <person name="Uchiyama I."/>
            <person name="Ito T."/>
            <person name="Fujiyama A."/>
            <person name="Inagaki F."/>
            <person name="Takami H."/>
        </authorList>
    </citation>
    <scope>NUCLEOTIDE SEQUENCE</scope>
    <source>
        <strain evidence="1">Expedition CK06-06</strain>
    </source>
</reference>
<name>X1AH89_9ZZZZ</name>
<protein>
    <submittedName>
        <fullName evidence="1">Uncharacterized protein</fullName>
    </submittedName>
</protein>
<evidence type="ECO:0000313" key="1">
    <source>
        <dbReference type="EMBL" id="GAG69102.1"/>
    </source>
</evidence>
<gene>
    <name evidence="1" type="ORF">S01H4_21001</name>
</gene>
<dbReference type="EMBL" id="BART01009479">
    <property type="protein sequence ID" value="GAG69102.1"/>
    <property type="molecule type" value="Genomic_DNA"/>
</dbReference>
<sequence>MDKKSIKIKDLEKSKFDEFIKKGGINLKEAHLIPIIKPGDEIALTSVILSSIRLIK</sequence>
<comment type="caution">
    <text evidence="1">The sequence shown here is derived from an EMBL/GenBank/DDBJ whole genome shotgun (WGS) entry which is preliminary data.</text>
</comment>
<organism evidence="1">
    <name type="scientific">marine sediment metagenome</name>
    <dbReference type="NCBI Taxonomy" id="412755"/>
    <lineage>
        <taxon>unclassified sequences</taxon>
        <taxon>metagenomes</taxon>
        <taxon>ecological metagenomes</taxon>
    </lineage>
</organism>
<dbReference type="AlphaFoldDB" id="X1AH89"/>
<accession>X1AH89</accession>
<feature type="non-terminal residue" evidence="1">
    <location>
        <position position="56"/>
    </location>
</feature>